<dbReference type="VEuPathDB" id="FungiDB:AAP_04251"/>
<accession>A0A167X0W6</accession>
<gene>
    <name evidence="1" type="ORF">AAP_04251</name>
</gene>
<name>A0A167X0W6_9EURO</name>
<proteinExistence type="predicted"/>
<dbReference type="Proteomes" id="UP000242877">
    <property type="component" value="Unassembled WGS sequence"/>
</dbReference>
<organism evidence="1 2">
    <name type="scientific">Ascosphaera apis ARSEF 7405</name>
    <dbReference type="NCBI Taxonomy" id="392613"/>
    <lineage>
        <taxon>Eukaryota</taxon>
        <taxon>Fungi</taxon>
        <taxon>Dikarya</taxon>
        <taxon>Ascomycota</taxon>
        <taxon>Pezizomycotina</taxon>
        <taxon>Eurotiomycetes</taxon>
        <taxon>Eurotiomycetidae</taxon>
        <taxon>Onygenales</taxon>
        <taxon>Ascosphaeraceae</taxon>
        <taxon>Ascosphaera</taxon>
    </lineage>
</organism>
<evidence type="ECO:0000313" key="1">
    <source>
        <dbReference type="EMBL" id="KZZ89496.1"/>
    </source>
</evidence>
<reference evidence="1 2" key="1">
    <citation type="journal article" date="2016" name="Genome Biol. Evol.">
        <title>Divergent and convergent evolution of fungal pathogenicity.</title>
        <authorList>
            <person name="Shang Y."/>
            <person name="Xiao G."/>
            <person name="Zheng P."/>
            <person name="Cen K."/>
            <person name="Zhan S."/>
            <person name="Wang C."/>
        </authorList>
    </citation>
    <scope>NUCLEOTIDE SEQUENCE [LARGE SCALE GENOMIC DNA]</scope>
    <source>
        <strain evidence="1 2">ARSEF 7405</strain>
    </source>
</reference>
<sequence length="213" mass="23834">MRRILLCDTPAEFLQYILNLDEARHSYVNLVICCDRHLFLRRLVGCLKHVQTEGDVDEGQSLLSNTLDNIARSQNVGIAFCPTTAHLMAYLGTYRSGGRSTSEMAQHQGVLAILDPLTPLSKGGGLSAQRVSKIFAVAVQVACNERTRLMICQSDSIRFKGETFSGTDSWTVSIPLLDSDSLDDEEYDDVTTNVNRVVQRWFEFERVGIRNDT</sequence>
<dbReference type="EMBL" id="AZGZ01000020">
    <property type="protein sequence ID" value="KZZ89496.1"/>
    <property type="molecule type" value="Genomic_DNA"/>
</dbReference>
<evidence type="ECO:0000313" key="2">
    <source>
        <dbReference type="Proteomes" id="UP000242877"/>
    </source>
</evidence>
<dbReference type="AlphaFoldDB" id="A0A167X0W6"/>
<dbReference type="OrthoDB" id="5391496at2759"/>
<protein>
    <submittedName>
        <fullName evidence="1">Uncharacterized protein</fullName>
    </submittedName>
</protein>
<keyword evidence="2" id="KW-1185">Reference proteome</keyword>
<comment type="caution">
    <text evidence="1">The sequence shown here is derived from an EMBL/GenBank/DDBJ whole genome shotgun (WGS) entry which is preliminary data.</text>
</comment>